<feature type="region of interest" description="Disordered" evidence="1">
    <location>
        <begin position="1"/>
        <end position="22"/>
    </location>
</feature>
<evidence type="ECO:0000313" key="2">
    <source>
        <dbReference type="EMBL" id="CAH1959880.1"/>
    </source>
</evidence>
<proteinExistence type="predicted"/>
<evidence type="ECO:0000256" key="1">
    <source>
        <dbReference type="SAM" id="MobiDB-lite"/>
    </source>
</evidence>
<organism evidence="2 3">
    <name type="scientific">Acanthoscelides obtectus</name>
    <name type="common">Bean weevil</name>
    <name type="synonym">Bruchus obtectus</name>
    <dbReference type="NCBI Taxonomy" id="200917"/>
    <lineage>
        <taxon>Eukaryota</taxon>
        <taxon>Metazoa</taxon>
        <taxon>Ecdysozoa</taxon>
        <taxon>Arthropoda</taxon>
        <taxon>Hexapoda</taxon>
        <taxon>Insecta</taxon>
        <taxon>Pterygota</taxon>
        <taxon>Neoptera</taxon>
        <taxon>Endopterygota</taxon>
        <taxon>Coleoptera</taxon>
        <taxon>Polyphaga</taxon>
        <taxon>Cucujiformia</taxon>
        <taxon>Chrysomeloidea</taxon>
        <taxon>Chrysomelidae</taxon>
        <taxon>Bruchinae</taxon>
        <taxon>Bruchini</taxon>
        <taxon>Acanthoscelides</taxon>
    </lineage>
</organism>
<accession>A0A9P0JVF6</accession>
<name>A0A9P0JVF6_ACAOB</name>
<comment type="caution">
    <text evidence="2">The sequence shown here is derived from an EMBL/GenBank/DDBJ whole genome shotgun (WGS) entry which is preliminary data.</text>
</comment>
<dbReference type="EMBL" id="CAKOFQ010006685">
    <property type="protein sequence ID" value="CAH1959880.1"/>
    <property type="molecule type" value="Genomic_DNA"/>
</dbReference>
<reference evidence="2" key="1">
    <citation type="submission" date="2022-03" db="EMBL/GenBank/DDBJ databases">
        <authorList>
            <person name="Sayadi A."/>
        </authorList>
    </citation>
    <scope>NUCLEOTIDE SEQUENCE</scope>
</reference>
<protein>
    <submittedName>
        <fullName evidence="2">Uncharacterized protein</fullName>
    </submittedName>
</protein>
<dbReference type="Proteomes" id="UP001152888">
    <property type="component" value="Unassembled WGS sequence"/>
</dbReference>
<dbReference type="AlphaFoldDB" id="A0A9P0JVF6"/>
<sequence>MRTADTTAPRRQTTVDSPDNTNYIPSLLSTAVEVGRNGSSMSWSTKNLIKSLTKERSAI</sequence>
<evidence type="ECO:0000313" key="3">
    <source>
        <dbReference type="Proteomes" id="UP001152888"/>
    </source>
</evidence>
<keyword evidence="3" id="KW-1185">Reference proteome</keyword>
<gene>
    <name evidence="2" type="ORF">ACAOBT_LOCUS3431</name>
</gene>